<dbReference type="GO" id="GO:0005777">
    <property type="term" value="C:peroxisome"/>
    <property type="evidence" value="ECO:0007669"/>
    <property type="project" value="TreeGrafter"/>
</dbReference>
<dbReference type="InterPro" id="IPR045017">
    <property type="entry name" value="DECR2-like"/>
</dbReference>
<gene>
    <name evidence="6" type="ORF">A4X09_0g487</name>
</gene>
<dbReference type="Pfam" id="PF13561">
    <property type="entry name" value="adh_short_C2"/>
    <property type="match status" value="1"/>
</dbReference>
<dbReference type="SUPFAM" id="SSF51735">
    <property type="entry name" value="NAD(P)-binding Rossmann-fold domains"/>
    <property type="match status" value="1"/>
</dbReference>
<keyword evidence="2" id="KW-0560">Oxidoreductase</keyword>
<dbReference type="PRINTS" id="PR00081">
    <property type="entry name" value="GDHRDH"/>
</dbReference>
<evidence type="ECO:0000256" key="5">
    <source>
        <dbReference type="ARBA" id="ARBA00048340"/>
    </source>
</evidence>
<name>A0A8X7T800_9BASI</name>
<dbReference type="GO" id="GO:0008670">
    <property type="term" value="F:2,4-dienoyl-CoA reductase (NADPH) activity"/>
    <property type="evidence" value="ECO:0007669"/>
    <property type="project" value="InterPro"/>
</dbReference>
<organism evidence="6 7">
    <name type="scientific">Tilletia walkeri</name>
    <dbReference type="NCBI Taxonomy" id="117179"/>
    <lineage>
        <taxon>Eukaryota</taxon>
        <taxon>Fungi</taxon>
        <taxon>Dikarya</taxon>
        <taxon>Basidiomycota</taxon>
        <taxon>Ustilaginomycotina</taxon>
        <taxon>Exobasidiomycetes</taxon>
        <taxon>Tilletiales</taxon>
        <taxon>Tilletiaceae</taxon>
        <taxon>Tilletia</taxon>
    </lineage>
</organism>
<dbReference type="Gene3D" id="3.40.50.720">
    <property type="entry name" value="NAD(P)-binding Rossmann-like Domain"/>
    <property type="match status" value="1"/>
</dbReference>
<dbReference type="PANTHER" id="PTHR43296:SF2">
    <property type="entry name" value="PEROXISOMAL 2,4-DIENOYL-COA REDUCTASE [(3E)-ENOYL-COA-PRODUCING]"/>
    <property type="match status" value="1"/>
</dbReference>
<accession>A0A8X7T800</accession>
<evidence type="ECO:0000256" key="1">
    <source>
        <dbReference type="ARBA" id="ARBA00022857"/>
    </source>
</evidence>
<dbReference type="Pfam" id="PF00106">
    <property type="entry name" value="adh_short"/>
    <property type="match status" value="1"/>
</dbReference>
<protein>
    <recommendedName>
        <fullName evidence="3">2,4-dienoyl-CoA reductase [(3E)-enoyl-CoA-producing]</fullName>
        <ecNumber evidence="3">1.3.1.124</ecNumber>
    </recommendedName>
</protein>
<evidence type="ECO:0000313" key="6">
    <source>
        <dbReference type="EMBL" id="KAE8271859.1"/>
    </source>
</evidence>
<sequence>MADPVVLSAVPSTDIFKDDIFKGKVLFCTGGGSGICYKIVERMMRHGADAAIVGRKADRLSAAAKDLEKAVPGRKCIATPGDVRKVDDLAAAVKKTVETFGRIDFVIAGAAGNFLAPIEGISSNAFRTVQEIDLVGTYNTIKATLDELKKSHGAYIHISATLHYYGLAWQGPASAAKAGVDSLSATTAIGECSLLRHPNSSDPSTCSPPAQPPCRLLDDSPSPELGPWGIRSNVIAPGPIAGTEGLERLTPKGAQESLAAMVPMQRVGQKDDIANAAVFLFSPAASYVTGTKLVVDGGAWQTAGAWLPYPDSTLDAKGLRDMIVGSKL</sequence>
<comment type="catalytic activity">
    <reaction evidence="4">
        <text>a (2E,4E)-dienoyl-CoA + NADPH + H(+) = a 4,5-saturated-(3E)-enoyl-CoA + NADP(+)</text>
        <dbReference type="Rhea" id="RHEA:45912"/>
        <dbReference type="ChEBI" id="CHEBI:15378"/>
        <dbReference type="ChEBI" id="CHEBI:57783"/>
        <dbReference type="ChEBI" id="CHEBI:58349"/>
        <dbReference type="ChEBI" id="CHEBI:85101"/>
        <dbReference type="ChEBI" id="CHEBI:85493"/>
        <dbReference type="EC" id="1.3.1.124"/>
    </reaction>
</comment>
<reference evidence="6" key="1">
    <citation type="submission" date="2016-04" db="EMBL/GenBank/DDBJ databases">
        <authorList>
            <person name="Nguyen H.D."/>
            <person name="Samba Siva P."/>
            <person name="Cullis J."/>
            <person name="Levesque C.A."/>
            <person name="Hambleton S."/>
        </authorList>
    </citation>
    <scope>NUCLEOTIDE SEQUENCE</scope>
    <source>
        <strain evidence="6">DAOMC 236422</strain>
    </source>
</reference>
<evidence type="ECO:0000256" key="3">
    <source>
        <dbReference type="ARBA" id="ARBA00026117"/>
    </source>
</evidence>
<comment type="caution">
    <text evidence="6">The sequence shown here is derived from an EMBL/GenBank/DDBJ whole genome shotgun (WGS) entry which is preliminary data.</text>
</comment>
<keyword evidence="7" id="KW-1185">Reference proteome</keyword>
<dbReference type="Proteomes" id="UP000078113">
    <property type="component" value="Unassembled WGS sequence"/>
</dbReference>
<dbReference type="InterPro" id="IPR036291">
    <property type="entry name" value="NAD(P)-bd_dom_sf"/>
</dbReference>
<comment type="catalytic activity">
    <reaction evidence="5">
        <text>a (2E,4Z)-dienoyl-CoA + NADPH + H(+) = a 4,5-saturated-(3E)-enoyl-CoA + NADP(+)</text>
        <dbReference type="Rhea" id="RHEA:61892"/>
        <dbReference type="ChEBI" id="CHEBI:15378"/>
        <dbReference type="ChEBI" id="CHEBI:57783"/>
        <dbReference type="ChEBI" id="CHEBI:58349"/>
        <dbReference type="ChEBI" id="CHEBI:85099"/>
        <dbReference type="ChEBI" id="CHEBI:85493"/>
        <dbReference type="EC" id="1.3.1.124"/>
    </reaction>
</comment>
<reference evidence="6" key="2">
    <citation type="journal article" date="2019" name="IMA Fungus">
        <title>Genome sequencing and comparison of five Tilletia species to identify candidate genes for the detection of regulated species infecting wheat.</title>
        <authorList>
            <person name="Nguyen H.D.T."/>
            <person name="Sultana T."/>
            <person name="Kesanakurti P."/>
            <person name="Hambleton S."/>
        </authorList>
    </citation>
    <scope>NUCLEOTIDE SEQUENCE</scope>
    <source>
        <strain evidence="6">DAOMC 236422</strain>
    </source>
</reference>
<dbReference type="AlphaFoldDB" id="A0A8X7T800"/>
<dbReference type="EC" id="1.3.1.124" evidence="3"/>
<dbReference type="PANTHER" id="PTHR43296">
    <property type="entry name" value="PEROXISOMAL 2,4-DIENOYL-COA REDUCTASE"/>
    <property type="match status" value="1"/>
</dbReference>
<evidence type="ECO:0000256" key="4">
    <source>
        <dbReference type="ARBA" id="ARBA00048009"/>
    </source>
</evidence>
<evidence type="ECO:0000256" key="2">
    <source>
        <dbReference type="ARBA" id="ARBA00023002"/>
    </source>
</evidence>
<evidence type="ECO:0000313" key="7">
    <source>
        <dbReference type="Proteomes" id="UP000078113"/>
    </source>
</evidence>
<dbReference type="CDD" id="cd05369">
    <property type="entry name" value="TER_DECR_SDR_a"/>
    <property type="match status" value="1"/>
</dbReference>
<dbReference type="EMBL" id="LWDG02000009">
    <property type="protein sequence ID" value="KAE8271859.1"/>
    <property type="molecule type" value="Genomic_DNA"/>
</dbReference>
<dbReference type="InterPro" id="IPR002347">
    <property type="entry name" value="SDR_fam"/>
</dbReference>
<keyword evidence="1" id="KW-0521">NADP</keyword>
<proteinExistence type="predicted"/>
<dbReference type="GO" id="GO:0009062">
    <property type="term" value="P:fatty acid catabolic process"/>
    <property type="evidence" value="ECO:0007669"/>
    <property type="project" value="InterPro"/>
</dbReference>